<proteinExistence type="predicted"/>
<sequence length="198" mass="19101">MSHLRSKLALLAVVAASFASTAAEAHTGIGSTSAFTAGLIHPLSGADHILAMVAVGLWAGLRGGPALWVWPATFVGAMLAGGALGMAGMGLPFVEQGILASVLALGVAAALALRPSVALGMALIALAGLFHGHAHGTEVPADASGLTYAAGFALATAALHAAGIAATVGATRFALPVVARIAGAVTALAGLGLMIAGT</sequence>
<keyword evidence="1" id="KW-1133">Transmembrane helix</keyword>
<feature type="transmembrane region" description="Helical" evidence="1">
    <location>
        <begin position="67"/>
        <end position="87"/>
    </location>
</feature>
<feature type="signal peptide" evidence="2">
    <location>
        <begin position="1"/>
        <end position="25"/>
    </location>
</feature>
<keyword evidence="4" id="KW-1185">Reference proteome</keyword>
<evidence type="ECO:0000313" key="3">
    <source>
        <dbReference type="EMBL" id="QCK87288.1"/>
    </source>
</evidence>
<protein>
    <submittedName>
        <fullName evidence="3">HupE/UreJ family protein</fullName>
    </submittedName>
</protein>
<dbReference type="PIRSF" id="PIRSF016919">
    <property type="entry name" value="HupE_UreJ"/>
    <property type="match status" value="1"/>
</dbReference>
<name>A0A4D7QIM1_9HYPH</name>
<feature type="transmembrane region" description="Helical" evidence="1">
    <location>
        <begin position="117"/>
        <end position="134"/>
    </location>
</feature>
<evidence type="ECO:0000256" key="1">
    <source>
        <dbReference type="SAM" id="Phobius"/>
    </source>
</evidence>
<dbReference type="OrthoDB" id="9808192at2"/>
<reference evidence="3 4" key="1">
    <citation type="submission" date="2019-04" db="EMBL/GenBank/DDBJ databases">
        <title>Phreatobacter aquaticus sp. nov.</title>
        <authorList>
            <person name="Choi A."/>
            <person name="Baek K."/>
        </authorList>
    </citation>
    <scope>NUCLEOTIDE SEQUENCE [LARGE SCALE GENOMIC DNA]</scope>
    <source>
        <strain evidence="3 4">NMCR1094</strain>
    </source>
</reference>
<accession>A0A4D7QIM1</accession>
<dbReference type="KEGG" id="paqt:E8L99_16750"/>
<dbReference type="Proteomes" id="UP000298588">
    <property type="component" value="Chromosome"/>
</dbReference>
<feature type="transmembrane region" description="Helical" evidence="1">
    <location>
        <begin position="146"/>
        <end position="170"/>
    </location>
</feature>
<evidence type="ECO:0000256" key="2">
    <source>
        <dbReference type="SAM" id="SignalP"/>
    </source>
</evidence>
<dbReference type="RefSeq" id="WP_137100617.1">
    <property type="nucleotide sequence ID" value="NZ_CP039865.1"/>
</dbReference>
<keyword evidence="2" id="KW-0732">Signal</keyword>
<feature type="chain" id="PRO_5020403181" evidence="2">
    <location>
        <begin position="26"/>
        <end position="198"/>
    </location>
</feature>
<keyword evidence="1" id="KW-0472">Membrane</keyword>
<dbReference type="AlphaFoldDB" id="A0A4D7QIM1"/>
<gene>
    <name evidence="3" type="ORF">E8L99_16750</name>
</gene>
<feature type="transmembrane region" description="Helical" evidence="1">
    <location>
        <begin position="93"/>
        <end position="112"/>
    </location>
</feature>
<feature type="transmembrane region" description="Helical" evidence="1">
    <location>
        <begin position="177"/>
        <end position="196"/>
    </location>
</feature>
<evidence type="ECO:0000313" key="4">
    <source>
        <dbReference type="Proteomes" id="UP000298588"/>
    </source>
</evidence>
<dbReference type="InterPro" id="IPR007038">
    <property type="entry name" value="HupE_UreJ"/>
</dbReference>
<dbReference type="Pfam" id="PF04955">
    <property type="entry name" value="HupE_UreJ"/>
    <property type="match status" value="1"/>
</dbReference>
<dbReference type="EMBL" id="CP039865">
    <property type="protein sequence ID" value="QCK87288.1"/>
    <property type="molecule type" value="Genomic_DNA"/>
</dbReference>
<keyword evidence="1" id="KW-0812">Transmembrane</keyword>
<organism evidence="3 4">
    <name type="scientific">Phreatobacter aquaticus</name>
    <dbReference type="NCBI Taxonomy" id="2570229"/>
    <lineage>
        <taxon>Bacteria</taxon>
        <taxon>Pseudomonadati</taxon>
        <taxon>Pseudomonadota</taxon>
        <taxon>Alphaproteobacteria</taxon>
        <taxon>Hyphomicrobiales</taxon>
        <taxon>Phreatobacteraceae</taxon>
        <taxon>Phreatobacter</taxon>
    </lineage>
</organism>
<feature type="transmembrane region" description="Helical" evidence="1">
    <location>
        <begin position="35"/>
        <end position="60"/>
    </location>
</feature>